<reference evidence="2" key="1">
    <citation type="submission" date="2020-07" db="EMBL/GenBank/DDBJ databases">
        <title>Huge and variable diversity of episymbiotic CPR bacteria and DPANN archaea in groundwater ecosystems.</title>
        <authorList>
            <person name="He C.Y."/>
            <person name="Keren R."/>
            <person name="Whittaker M."/>
            <person name="Farag I.F."/>
            <person name="Doudna J."/>
            <person name="Cate J.H.D."/>
            <person name="Banfield J.F."/>
        </authorList>
    </citation>
    <scope>NUCLEOTIDE SEQUENCE</scope>
    <source>
        <strain evidence="2">NC_groundwater_1813_Pr3_B-0.1um_71_17</strain>
    </source>
</reference>
<organism evidence="2 3">
    <name type="scientific">Eiseniibacteriota bacterium</name>
    <dbReference type="NCBI Taxonomy" id="2212470"/>
    <lineage>
        <taxon>Bacteria</taxon>
        <taxon>Candidatus Eiseniibacteriota</taxon>
    </lineage>
</organism>
<evidence type="ECO:0000256" key="1">
    <source>
        <dbReference type="SAM" id="Phobius"/>
    </source>
</evidence>
<gene>
    <name evidence="2" type="ORF">HZA61_04470</name>
</gene>
<dbReference type="Proteomes" id="UP000696931">
    <property type="component" value="Unassembled WGS sequence"/>
</dbReference>
<accession>A0A933SCG1</accession>
<keyword evidence="1" id="KW-0812">Transmembrane</keyword>
<evidence type="ECO:0000313" key="3">
    <source>
        <dbReference type="Proteomes" id="UP000696931"/>
    </source>
</evidence>
<comment type="caution">
    <text evidence="2">The sequence shown here is derived from an EMBL/GenBank/DDBJ whole genome shotgun (WGS) entry which is preliminary data.</text>
</comment>
<feature type="transmembrane region" description="Helical" evidence="1">
    <location>
        <begin position="25"/>
        <end position="43"/>
    </location>
</feature>
<keyword evidence="1" id="KW-1133">Transmembrane helix</keyword>
<keyword evidence="1" id="KW-0472">Membrane</keyword>
<evidence type="ECO:0000313" key="2">
    <source>
        <dbReference type="EMBL" id="MBI5168725.1"/>
    </source>
</evidence>
<dbReference type="AlphaFoldDB" id="A0A933SCG1"/>
<proteinExistence type="predicted"/>
<name>A0A933SCG1_UNCEI</name>
<dbReference type="EMBL" id="JACRIW010000033">
    <property type="protein sequence ID" value="MBI5168725.1"/>
    <property type="molecule type" value="Genomic_DNA"/>
</dbReference>
<protein>
    <submittedName>
        <fullName evidence="2">Uncharacterized protein</fullName>
    </submittedName>
</protein>
<sequence>MDLGDQAPSTMHATAAADQPVPWRVLAPVLVPAVAIVAAVILMERFAHAPASPVLLDNVHWTV</sequence>